<dbReference type="InterPro" id="IPR041373">
    <property type="entry name" value="RT_RNaseH"/>
</dbReference>
<evidence type="ECO:0000256" key="4">
    <source>
        <dbReference type="ARBA" id="ARBA00022759"/>
    </source>
</evidence>
<name>A0AAF0U379_SOLVR</name>
<dbReference type="InterPro" id="IPR043128">
    <property type="entry name" value="Rev_trsase/Diguanyl_cyclase"/>
</dbReference>
<evidence type="ECO:0000256" key="6">
    <source>
        <dbReference type="ARBA" id="ARBA00022918"/>
    </source>
</evidence>
<dbReference type="SUPFAM" id="SSF56672">
    <property type="entry name" value="DNA/RNA polymerases"/>
    <property type="match status" value="1"/>
</dbReference>
<dbReference type="GO" id="GO:0016787">
    <property type="term" value="F:hydrolase activity"/>
    <property type="evidence" value="ECO:0007669"/>
    <property type="project" value="UniProtKB-KW"/>
</dbReference>
<sequence>MIFIEKISSIAYPLTKLTYKKVRFQWSDEYEKSSSELKTRLTITPILTLPDGSDSYVIYCDTSRVSLGCVLMCRGKGIAYASTQLKVHEKNFLTYDLELPAVVFSLKIWRHYLYGVHVDVFTYHKSLQYVFTQKELNLHQMRWLEFLKDYDMNVLYHLGKADVVVDALSRLSMGSVAHVEEEKKVLAKDVHQHARLGVCLTDTSNSGVTIHNGSESSLCVDDPVSIVPLESVAMKDSLTYEELIPPRRVVRGVSARRNVDPKDKGVPNAPQVQSPQGEVTNVEFRDAIQMLSQVVANQASQQKVVHQDVDDTSRIRQFLRMNPPDFKGSSVTEYP</sequence>
<keyword evidence="1" id="KW-0808">Transferase</keyword>
<dbReference type="GO" id="GO:0003964">
    <property type="term" value="F:RNA-directed DNA polymerase activity"/>
    <property type="evidence" value="ECO:0007669"/>
    <property type="project" value="UniProtKB-KW"/>
</dbReference>
<dbReference type="PANTHER" id="PTHR37984">
    <property type="entry name" value="PROTEIN CBG26694"/>
    <property type="match status" value="1"/>
</dbReference>
<organism evidence="9 10">
    <name type="scientific">Solanum verrucosum</name>
    <dbReference type="NCBI Taxonomy" id="315347"/>
    <lineage>
        <taxon>Eukaryota</taxon>
        <taxon>Viridiplantae</taxon>
        <taxon>Streptophyta</taxon>
        <taxon>Embryophyta</taxon>
        <taxon>Tracheophyta</taxon>
        <taxon>Spermatophyta</taxon>
        <taxon>Magnoliopsida</taxon>
        <taxon>eudicotyledons</taxon>
        <taxon>Gunneridae</taxon>
        <taxon>Pentapetalae</taxon>
        <taxon>asterids</taxon>
        <taxon>lamiids</taxon>
        <taxon>Solanales</taxon>
        <taxon>Solanaceae</taxon>
        <taxon>Solanoideae</taxon>
        <taxon>Solaneae</taxon>
        <taxon>Solanum</taxon>
    </lineage>
</organism>
<proteinExistence type="predicted"/>
<dbReference type="Proteomes" id="UP001234989">
    <property type="component" value="Chromosome 7"/>
</dbReference>
<evidence type="ECO:0000256" key="2">
    <source>
        <dbReference type="ARBA" id="ARBA00022695"/>
    </source>
</evidence>
<dbReference type="AlphaFoldDB" id="A0AAF0U379"/>
<dbReference type="Gene3D" id="3.30.70.270">
    <property type="match status" value="1"/>
</dbReference>
<dbReference type="EMBL" id="CP133618">
    <property type="protein sequence ID" value="WMV38445.1"/>
    <property type="molecule type" value="Genomic_DNA"/>
</dbReference>
<evidence type="ECO:0000256" key="1">
    <source>
        <dbReference type="ARBA" id="ARBA00022679"/>
    </source>
</evidence>
<evidence type="ECO:0000256" key="3">
    <source>
        <dbReference type="ARBA" id="ARBA00022722"/>
    </source>
</evidence>
<feature type="region of interest" description="Disordered" evidence="7">
    <location>
        <begin position="258"/>
        <end position="277"/>
    </location>
</feature>
<dbReference type="InterPro" id="IPR043502">
    <property type="entry name" value="DNA/RNA_pol_sf"/>
</dbReference>
<protein>
    <recommendedName>
        <fullName evidence="8">Reverse transcriptase RNase H-like domain-containing protein</fullName>
    </recommendedName>
</protein>
<dbReference type="CDD" id="cd09274">
    <property type="entry name" value="RNase_HI_RT_Ty3"/>
    <property type="match status" value="1"/>
</dbReference>
<evidence type="ECO:0000259" key="8">
    <source>
        <dbReference type="Pfam" id="PF17917"/>
    </source>
</evidence>
<keyword evidence="5" id="KW-0378">Hydrolase</keyword>
<dbReference type="PANTHER" id="PTHR37984:SF5">
    <property type="entry name" value="PROTEIN NYNRIN-LIKE"/>
    <property type="match status" value="1"/>
</dbReference>
<keyword evidence="2" id="KW-0548">Nucleotidyltransferase</keyword>
<evidence type="ECO:0000313" key="10">
    <source>
        <dbReference type="Proteomes" id="UP001234989"/>
    </source>
</evidence>
<evidence type="ECO:0000256" key="5">
    <source>
        <dbReference type="ARBA" id="ARBA00022801"/>
    </source>
</evidence>
<gene>
    <name evidence="9" type="ORF">MTR67_031830</name>
</gene>
<keyword evidence="3" id="KW-0540">Nuclease</keyword>
<dbReference type="InterPro" id="IPR050951">
    <property type="entry name" value="Retrovirus_Pol_polyprotein"/>
</dbReference>
<evidence type="ECO:0000256" key="7">
    <source>
        <dbReference type="SAM" id="MobiDB-lite"/>
    </source>
</evidence>
<keyword evidence="10" id="KW-1185">Reference proteome</keyword>
<keyword evidence="4" id="KW-0255">Endonuclease</keyword>
<dbReference type="GO" id="GO:0004519">
    <property type="term" value="F:endonuclease activity"/>
    <property type="evidence" value="ECO:0007669"/>
    <property type="project" value="UniProtKB-KW"/>
</dbReference>
<dbReference type="Pfam" id="PF17917">
    <property type="entry name" value="RT_RNaseH"/>
    <property type="match status" value="1"/>
</dbReference>
<reference evidence="9" key="1">
    <citation type="submission" date="2023-08" db="EMBL/GenBank/DDBJ databases">
        <title>A de novo genome assembly of Solanum verrucosum Schlechtendal, a Mexican diploid species geographically isolated from the other diploid A-genome species in potato relatives.</title>
        <authorList>
            <person name="Hosaka K."/>
        </authorList>
    </citation>
    <scope>NUCLEOTIDE SEQUENCE</scope>
    <source>
        <tissue evidence="9">Young leaves</tissue>
    </source>
</reference>
<feature type="domain" description="Reverse transcriptase RNase H-like" evidence="8">
    <location>
        <begin position="53"/>
        <end position="150"/>
    </location>
</feature>
<keyword evidence="6" id="KW-0695">RNA-directed DNA polymerase</keyword>
<accession>A0AAF0U379</accession>
<evidence type="ECO:0000313" key="9">
    <source>
        <dbReference type="EMBL" id="WMV38445.1"/>
    </source>
</evidence>